<evidence type="ECO:0000313" key="2">
    <source>
        <dbReference type="Proteomes" id="UP001501742"/>
    </source>
</evidence>
<comment type="caution">
    <text evidence="1">The sequence shown here is derived from an EMBL/GenBank/DDBJ whole genome shotgun (WGS) entry which is preliminary data.</text>
</comment>
<organism evidence="1 2">
    <name type="scientific">Curtobacterium herbarum</name>
    <dbReference type="NCBI Taxonomy" id="150122"/>
    <lineage>
        <taxon>Bacteria</taxon>
        <taxon>Bacillati</taxon>
        <taxon>Actinomycetota</taxon>
        <taxon>Actinomycetes</taxon>
        <taxon>Micrococcales</taxon>
        <taxon>Microbacteriaceae</taxon>
        <taxon>Curtobacterium</taxon>
    </lineage>
</organism>
<dbReference type="Proteomes" id="UP001501742">
    <property type="component" value="Unassembled WGS sequence"/>
</dbReference>
<reference evidence="2" key="1">
    <citation type="journal article" date="2019" name="Int. J. Syst. Evol. Microbiol.">
        <title>The Global Catalogue of Microorganisms (GCM) 10K type strain sequencing project: providing services to taxonomists for standard genome sequencing and annotation.</title>
        <authorList>
            <consortium name="The Broad Institute Genomics Platform"/>
            <consortium name="The Broad Institute Genome Sequencing Center for Infectious Disease"/>
            <person name="Wu L."/>
            <person name="Ma J."/>
        </authorList>
    </citation>
    <scope>NUCLEOTIDE SEQUENCE [LARGE SCALE GENOMIC DNA]</scope>
    <source>
        <strain evidence="2">JCM 12140</strain>
    </source>
</reference>
<gene>
    <name evidence="1" type="ORF">GCM10009627_10640</name>
</gene>
<keyword evidence="2" id="KW-1185">Reference proteome</keyword>
<evidence type="ECO:0000313" key="1">
    <source>
        <dbReference type="EMBL" id="GAA1492718.1"/>
    </source>
</evidence>
<accession>A0ABP4K3W3</accession>
<name>A0ABP4K3W3_9MICO</name>
<sequence>MSAAGGAPVFRLSELAGFFDQEIATAESVAGPLTFLTRTGIAAPDSIVGEATADLPDGTLVLLSVAVEDTHPSTVFTASEAASFERWVRSLPED</sequence>
<dbReference type="EMBL" id="BAAAJX010000003">
    <property type="protein sequence ID" value="GAA1492718.1"/>
    <property type="molecule type" value="Genomic_DNA"/>
</dbReference>
<proteinExistence type="predicted"/>
<protein>
    <submittedName>
        <fullName evidence="1">Uncharacterized protein</fullName>
    </submittedName>
</protein>